<dbReference type="GO" id="GO:0015631">
    <property type="term" value="F:tubulin binding"/>
    <property type="evidence" value="ECO:0007669"/>
    <property type="project" value="TreeGrafter"/>
</dbReference>
<sequence length="353" mass="39173">MSDFNNTGRLIGNRKSIGNTKAVHQINAELTRTHPVSAVVKEGVVKSHCLLRKEPLKVPEELKQSENVDVERDDGNGVSLQRIQNAPNVLHKSHSAMDFADDDPGRKLESKDISGKCGSGAGLTNRSSANFIPQAPVRLREETNCQLIGKQSLRSEANNAVNSLSQYPRASTTFPSEKTNSDGSREIRYENGNFKKISPDGLNVKLFYFNGDVKETLSDGTIKYYYSETRTWHTTFPDGLEILEFPNGQVERHFQGTVEVAFPDGTVRIIQADGREELRLPDGTNVVANTNGDKIVSFPNGQKEYQTNDFKKRVYPDGTVKIVYSDGVQETRYSNGRVRLKDAAGSLLMDSES</sequence>
<accession>A0A8K0K9J5</accession>
<dbReference type="Pfam" id="PF07202">
    <property type="entry name" value="Tcp10_C"/>
    <property type="match status" value="2"/>
</dbReference>
<feature type="domain" description="Centromere protein J C-terminal" evidence="2">
    <location>
        <begin position="273"/>
        <end position="304"/>
    </location>
</feature>
<evidence type="ECO:0000313" key="3">
    <source>
        <dbReference type="EMBL" id="KAG8230875.1"/>
    </source>
</evidence>
<feature type="domain" description="Centromere protein J C-terminal" evidence="2">
    <location>
        <begin position="311"/>
        <end position="339"/>
    </location>
</feature>
<dbReference type="PANTHER" id="PTHR10331">
    <property type="entry name" value="T COMPLEX PROTEIN 10"/>
    <property type="match status" value="1"/>
</dbReference>
<dbReference type="OrthoDB" id="10252174at2759"/>
<dbReference type="Proteomes" id="UP000792457">
    <property type="component" value="Unassembled WGS sequence"/>
</dbReference>
<comment type="similarity">
    <text evidence="1">Belongs to the TCP10 family.</text>
</comment>
<dbReference type="PANTHER" id="PTHR10331:SF6">
    <property type="entry name" value="SPINDLE ASSEMBLY ABNORMAL 4"/>
    <property type="match status" value="1"/>
</dbReference>
<dbReference type="FunFam" id="2.60.450.20:FF:000002">
    <property type="entry name" value="Spindle assembly abnormal 4"/>
    <property type="match status" value="1"/>
</dbReference>
<name>A0A8K0K9J5_LADFU</name>
<protein>
    <recommendedName>
        <fullName evidence="2">Centromere protein J C-terminal domain-containing protein</fullName>
    </recommendedName>
</protein>
<keyword evidence="4" id="KW-1185">Reference proteome</keyword>
<dbReference type="InterPro" id="IPR009852">
    <property type="entry name" value="CENPJ_C_dom"/>
</dbReference>
<evidence type="ECO:0000313" key="4">
    <source>
        <dbReference type="Proteomes" id="UP000792457"/>
    </source>
</evidence>
<dbReference type="InterPro" id="IPR026581">
    <property type="entry name" value="TCP10L/CENPJ"/>
</dbReference>
<dbReference type="GO" id="GO:0060271">
    <property type="term" value="P:cilium assembly"/>
    <property type="evidence" value="ECO:0007669"/>
    <property type="project" value="TreeGrafter"/>
</dbReference>
<dbReference type="EMBL" id="KZ308517">
    <property type="protein sequence ID" value="KAG8230875.1"/>
    <property type="molecule type" value="Genomic_DNA"/>
</dbReference>
<organism evidence="3 4">
    <name type="scientific">Ladona fulva</name>
    <name type="common">Scarce chaser dragonfly</name>
    <name type="synonym">Libellula fulva</name>
    <dbReference type="NCBI Taxonomy" id="123851"/>
    <lineage>
        <taxon>Eukaryota</taxon>
        <taxon>Metazoa</taxon>
        <taxon>Ecdysozoa</taxon>
        <taxon>Arthropoda</taxon>
        <taxon>Hexapoda</taxon>
        <taxon>Insecta</taxon>
        <taxon>Pterygota</taxon>
        <taxon>Palaeoptera</taxon>
        <taxon>Odonata</taxon>
        <taxon>Epiprocta</taxon>
        <taxon>Anisoptera</taxon>
        <taxon>Libelluloidea</taxon>
        <taxon>Libellulidae</taxon>
        <taxon>Ladona</taxon>
    </lineage>
</organism>
<dbReference type="GO" id="GO:0061511">
    <property type="term" value="P:centriole elongation"/>
    <property type="evidence" value="ECO:0007669"/>
    <property type="project" value="TreeGrafter"/>
</dbReference>
<gene>
    <name evidence="3" type="ORF">J437_LFUL011516</name>
</gene>
<evidence type="ECO:0000256" key="1">
    <source>
        <dbReference type="ARBA" id="ARBA00005627"/>
    </source>
</evidence>
<dbReference type="Gene3D" id="2.60.450.20">
    <property type="match status" value="1"/>
</dbReference>
<proteinExistence type="inferred from homology"/>
<dbReference type="AlphaFoldDB" id="A0A8K0K9J5"/>
<reference evidence="3" key="2">
    <citation type="submission" date="2017-10" db="EMBL/GenBank/DDBJ databases">
        <title>Ladona fulva Genome sequencing and assembly.</title>
        <authorList>
            <person name="Murali S."/>
            <person name="Richards S."/>
            <person name="Bandaranaike D."/>
            <person name="Bellair M."/>
            <person name="Blankenburg K."/>
            <person name="Chao H."/>
            <person name="Dinh H."/>
            <person name="Doddapaneni H."/>
            <person name="Dugan-Rocha S."/>
            <person name="Elkadiri S."/>
            <person name="Gnanaolivu R."/>
            <person name="Hernandez B."/>
            <person name="Skinner E."/>
            <person name="Javaid M."/>
            <person name="Lee S."/>
            <person name="Li M."/>
            <person name="Ming W."/>
            <person name="Munidasa M."/>
            <person name="Muniz J."/>
            <person name="Nguyen L."/>
            <person name="Hughes D."/>
            <person name="Osuji N."/>
            <person name="Pu L.-L."/>
            <person name="Puazo M."/>
            <person name="Qu C."/>
            <person name="Quiroz J."/>
            <person name="Raj R."/>
            <person name="Weissenberger G."/>
            <person name="Xin Y."/>
            <person name="Zou X."/>
            <person name="Han Y."/>
            <person name="Worley K."/>
            <person name="Muzny D."/>
            <person name="Gibbs R."/>
        </authorList>
    </citation>
    <scope>NUCLEOTIDE SEQUENCE</scope>
    <source>
        <strain evidence="3">Sampled in the wild</strain>
    </source>
</reference>
<dbReference type="InterPro" id="IPR047002">
    <property type="entry name" value="Tcp10_C_sf"/>
</dbReference>
<comment type="caution">
    <text evidence="3">The sequence shown here is derived from an EMBL/GenBank/DDBJ whole genome shotgun (WGS) entry which is preliminary data.</text>
</comment>
<reference evidence="3" key="1">
    <citation type="submission" date="2013-04" db="EMBL/GenBank/DDBJ databases">
        <authorList>
            <person name="Qu J."/>
            <person name="Murali S.C."/>
            <person name="Bandaranaike D."/>
            <person name="Bellair M."/>
            <person name="Blankenburg K."/>
            <person name="Chao H."/>
            <person name="Dinh H."/>
            <person name="Doddapaneni H."/>
            <person name="Downs B."/>
            <person name="Dugan-Rocha S."/>
            <person name="Elkadiri S."/>
            <person name="Gnanaolivu R.D."/>
            <person name="Hernandez B."/>
            <person name="Javaid M."/>
            <person name="Jayaseelan J.C."/>
            <person name="Lee S."/>
            <person name="Li M."/>
            <person name="Ming W."/>
            <person name="Munidasa M."/>
            <person name="Muniz J."/>
            <person name="Nguyen L."/>
            <person name="Ongeri F."/>
            <person name="Osuji N."/>
            <person name="Pu L.-L."/>
            <person name="Puazo M."/>
            <person name="Qu C."/>
            <person name="Quiroz J."/>
            <person name="Raj R."/>
            <person name="Weissenberger G."/>
            <person name="Xin Y."/>
            <person name="Zou X."/>
            <person name="Han Y."/>
            <person name="Richards S."/>
            <person name="Worley K."/>
            <person name="Muzny D."/>
            <person name="Gibbs R."/>
        </authorList>
    </citation>
    <scope>NUCLEOTIDE SEQUENCE</scope>
    <source>
        <strain evidence="3">Sampled in the wild</strain>
    </source>
</reference>
<dbReference type="GO" id="GO:0005813">
    <property type="term" value="C:centrosome"/>
    <property type="evidence" value="ECO:0007669"/>
    <property type="project" value="TreeGrafter"/>
</dbReference>
<evidence type="ECO:0000259" key="2">
    <source>
        <dbReference type="Pfam" id="PF07202"/>
    </source>
</evidence>
<dbReference type="GO" id="GO:0005814">
    <property type="term" value="C:centriole"/>
    <property type="evidence" value="ECO:0007669"/>
    <property type="project" value="TreeGrafter"/>
</dbReference>